<sequence length="70" mass="7640">QTVTIQVIGNFMDNMTMASDVNAPIDILANENHSVGLAWDDWHPFIGVRITNMAPAPTAGILNIFAVMQE</sequence>
<comment type="caution">
    <text evidence="1">The sequence shown here is derived from an EMBL/GenBank/DDBJ whole genome shotgun (WGS) entry which is preliminary data.</text>
</comment>
<reference evidence="1" key="1">
    <citation type="journal article" date="2014" name="Front. Microbiol.">
        <title>High frequency of phylogenetically diverse reductive dehalogenase-homologous genes in deep subseafloor sedimentary metagenomes.</title>
        <authorList>
            <person name="Kawai M."/>
            <person name="Futagami T."/>
            <person name="Toyoda A."/>
            <person name="Takaki Y."/>
            <person name="Nishi S."/>
            <person name="Hori S."/>
            <person name="Arai W."/>
            <person name="Tsubouchi T."/>
            <person name="Morono Y."/>
            <person name="Uchiyama I."/>
            <person name="Ito T."/>
            <person name="Fujiyama A."/>
            <person name="Inagaki F."/>
            <person name="Takami H."/>
        </authorList>
    </citation>
    <scope>NUCLEOTIDE SEQUENCE</scope>
    <source>
        <strain evidence="1">Expedition CK06-06</strain>
    </source>
</reference>
<name>X1PJ04_9ZZZZ</name>
<organism evidence="1">
    <name type="scientific">marine sediment metagenome</name>
    <dbReference type="NCBI Taxonomy" id="412755"/>
    <lineage>
        <taxon>unclassified sequences</taxon>
        <taxon>metagenomes</taxon>
        <taxon>ecological metagenomes</taxon>
    </lineage>
</organism>
<proteinExistence type="predicted"/>
<dbReference type="AlphaFoldDB" id="X1PJ04"/>
<evidence type="ECO:0000313" key="1">
    <source>
        <dbReference type="EMBL" id="GAI30864.1"/>
    </source>
</evidence>
<protein>
    <submittedName>
        <fullName evidence="1">Uncharacterized protein</fullName>
    </submittedName>
</protein>
<feature type="non-terminal residue" evidence="1">
    <location>
        <position position="1"/>
    </location>
</feature>
<dbReference type="EMBL" id="BARV01018120">
    <property type="protein sequence ID" value="GAI30864.1"/>
    <property type="molecule type" value="Genomic_DNA"/>
</dbReference>
<accession>X1PJ04</accession>
<gene>
    <name evidence="1" type="ORF">S06H3_30721</name>
</gene>